<evidence type="ECO:0000313" key="1">
    <source>
        <dbReference type="EMBL" id="MDO7875484.1"/>
    </source>
</evidence>
<name>A0ABT9BCQ7_9BACT</name>
<comment type="caution">
    <text evidence="1">The sequence shown here is derived from an EMBL/GenBank/DDBJ whole genome shotgun (WGS) entry which is preliminary data.</text>
</comment>
<dbReference type="EMBL" id="JAUQSY010000007">
    <property type="protein sequence ID" value="MDO7875484.1"/>
    <property type="molecule type" value="Genomic_DNA"/>
</dbReference>
<protein>
    <submittedName>
        <fullName evidence="1">Uncharacterized protein</fullName>
    </submittedName>
</protein>
<reference evidence="1" key="1">
    <citation type="submission" date="2023-07" db="EMBL/GenBank/DDBJ databases">
        <authorList>
            <person name="Kim M.K."/>
        </authorList>
    </citation>
    <scope>NUCLEOTIDE SEQUENCE</scope>
    <source>
        <strain evidence="1">ASUV-10-1</strain>
    </source>
</reference>
<accession>A0ABT9BCQ7</accession>
<proteinExistence type="predicted"/>
<keyword evidence="2" id="KW-1185">Reference proteome</keyword>
<dbReference type="Proteomes" id="UP001176429">
    <property type="component" value="Unassembled WGS sequence"/>
</dbReference>
<evidence type="ECO:0000313" key="2">
    <source>
        <dbReference type="Proteomes" id="UP001176429"/>
    </source>
</evidence>
<gene>
    <name evidence="1" type="ORF">Q5H93_12140</name>
</gene>
<organism evidence="1 2">
    <name type="scientific">Hymenobacter aranciens</name>
    <dbReference type="NCBI Taxonomy" id="3063996"/>
    <lineage>
        <taxon>Bacteria</taxon>
        <taxon>Pseudomonadati</taxon>
        <taxon>Bacteroidota</taxon>
        <taxon>Cytophagia</taxon>
        <taxon>Cytophagales</taxon>
        <taxon>Hymenobacteraceae</taxon>
        <taxon>Hymenobacter</taxon>
    </lineage>
</organism>
<sequence length="41" mass="4408">MLSLLKYLGSLLTDTLIEGAVEAALDGLLSFISKAVEHLFD</sequence>
<dbReference type="RefSeq" id="WP_305006795.1">
    <property type="nucleotide sequence ID" value="NZ_JAUQSY010000007.1"/>
</dbReference>